<evidence type="ECO:0008006" key="3">
    <source>
        <dbReference type="Google" id="ProtNLM"/>
    </source>
</evidence>
<gene>
    <name evidence="1" type="ORF">ACKI1S_23710</name>
</gene>
<keyword evidence="2" id="KW-1185">Reference proteome</keyword>
<dbReference type="Proteomes" id="UP001631993">
    <property type="component" value="Unassembled WGS sequence"/>
</dbReference>
<name>A0ABW9INC0_STRGJ</name>
<sequence>MSTITAVMPVLRGVDPARRTAPYENWRPPVIGVSLLVPVGSDSLVVADLRDLILMPTGSVHDGRKPSEAAHDVLRGAPEGLPVLRRVALACTQMRRRKVITHIWATAPMSREDVGALSYHDPRADVRVLPTMRVVDELTQSGRLRVLVALQALATGETAYIEGGVVQPSIPPDLANE</sequence>
<dbReference type="RefSeq" id="WP_369277461.1">
    <property type="nucleotide sequence ID" value="NZ_JBJVMW010000011.1"/>
</dbReference>
<accession>A0ABW9INC0</accession>
<protein>
    <recommendedName>
        <fullName evidence="3">NUDIX hydrolase</fullName>
    </recommendedName>
</protein>
<dbReference type="EMBL" id="JBJVNE010000011">
    <property type="protein sequence ID" value="MFM9649140.1"/>
    <property type="molecule type" value="Genomic_DNA"/>
</dbReference>
<organism evidence="1 2">
    <name type="scientific">Streptomyces galilaeus</name>
    <dbReference type="NCBI Taxonomy" id="33899"/>
    <lineage>
        <taxon>Bacteria</taxon>
        <taxon>Bacillati</taxon>
        <taxon>Actinomycetota</taxon>
        <taxon>Actinomycetes</taxon>
        <taxon>Kitasatosporales</taxon>
        <taxon>Streptomycetaceae</taxon>
        <taxon>Streptomyces</taxon>
    </lineage>
</organism>
<reference evidence="1 2" key="1">
    <citation type="submission" date="2024-12" db="EMBL/GenBank/DDBJ databases">
        <title>Forecasting of Potato common scab and diversities of Pathogenic streptomyces spp. in china.</title>
        <authorList>
            <person name="Handique U."/>
            <person name="Wu J."/>
        </authorList>
    </citation>
    <scope>NUCLEOTIDE SEQUENCE [LARGE SCALE GENOMIC DNA]</scope>
    <source>
        <strain evidence="1 2">ZRIMU1585</strain>
    </source>
</reference>
<evidence type="ECO:0000313" key="2">
    <source>
        <dbReference type="Proteomes" id="UP001631993"/>
    </source>
</evidence>
<proteinExistence type="predicted"/>
<comment type="caution">
    <text evidence="1">The sequence shown here is derived from an EMBL/GenBank/DDBJ whole genome shotgun (WGS) entry which is preliminary data.</text>
</comment>
<evidence type="ECO:0000313" key="1">
    <source>
        <dbReference type="EMBL" id="MFM9649140.1"/>
    </source>
</evidence>